<sequence length="299" mass="33532">MSAWGVENLPHVLQNAIYSNDIPTIKRHLPKIQHDLDEALLLAMPHSAPFTIKFFLEAGARLGNNVFYAAFERQDTAVFEAFMETGWHIDDTPVQYSAVHLSIVSRRNESLLRWFLDRGADPDIRLRRHRNSCSTILSPMAEAARLGLTSELLMLFEFNATLDPEAMFYAIGVMRDRAHPGTATMQILLDHGADINFHGQDEVVTGKRGGFIGEVSEWWAECVRVCEGGGEGSWYIPGNGIAHEAISADIQRKFGPDDLVRPGTGTGENEGRPGYWVTVYGTLTAQMIQDLKMDWQNWQ</sequence>
<dbReference type="AlphaFoldDB" id="A0A6A6ZKV3"/>
<dbReference type="Proteomes" id="UP000799424">
    <property type="component" value="Unassembled WGS sequence"/>
</dbReference>
<gene>
    <name evidence="1" type="ORF">CC86DRAFT_459173</name>
</gene>
<dbReference type="Gene3D" id="1.25.40.20">
    <property type="entry name" value="Ankyrin repeat-containing domain"/>
    <property type="match status" value="1"/>
</dbReference>
<accession>A0A6A6ZKV3</accession>
<name>A0A6A6ZKV3_9PLEO</name>
<organism evidence="1 2">
    <name type="scientific">Ophiobolus disseminans</name>
    <dbReference type="NCBI Taxonomy" id="1469910"/>
    <lineage>
        <taxon>Eukaryota</taxon>
        <taxon>Fungi</taxon>
        <taxon>Dikarya</taxon>
        <taxon>Ascomycota</taxon>
        <taxon>Pezizomycotina</taxon>
        <taxon>Dothideomycetes</taxon>
        <taxon>Pleosporomycetidae</taxon>
        <taxon>Pleosporales</taxon>
        <taxon>Pleosporineae</taxon>
        <taxon>Phaeosphaeriaceae</taxon>
        <taxon>Ophiobolus</taxon>
    </lineage>
</organism>
<evidence type="ECO:0000313" key="2">
    <source>
        <dbReference type="Proteomes" id="UP000799424"/>
    </source>
</evidence>
<dbReference type="PANTHER" id="PTHR39609:SF1">
    <property type="entry name" value="RFEG"/>
    <property type="match status" value="1"/>
</dbReference>
<keyword evidence="2" id="KW-1185">Reference proteome</keyword>
<dbReference type="InterPro" id="IPR036770">
    <property type="entry name" value="Ankyrin_rpt-contain_sf"/>
</dbReference>
<dbReference type="PANTHER" id="PTHR39609">
    <property type="entry name" value="RFEG-RELATED"/>
    <property type="match status" value="1"/>
</dbReference>
<proteinExistence type="predicted"/>
<dbReference type="EMBL" id="MU006237">
    <property type="protein sequence ID" value="KAF2821566.1"/>
    <property type="molecule type" value="Genomic_DNA"/>
</dbReference>
<protein>
    <submittedName>
        <fullName evidence="1">Uncharacterized protein</fullName>
    </submittedName>
</protein>
<evidence type="ECO:0000313" key="1">
    <source>
        <dbReference type="EMBL" id="KAF2821566.1"/>
    </source>
</evidence>
<dbReference type="OrthoDB" id="539213at2759"/>
<dbReference type="SUPFAM" id="SSF48403">
    <property type="entry name" value="Ankyrin repeat"/>
    <property type="match status" value="1"/>
</dbReference>
<reference evidence="1" key="1">
    <citation type="journal article" date="2020" name="Stud. Mycol.">
        <title>101 Dothideomycetes genomes: a test case for predicting lifestyles and emergence of pathogens.</title>
        <authorList>
            <person name="Haridas S."/>
            <person name="Albert R."/>
            <person name="Binder M."/>
            <person name="Bloem J."/>
            <person name="Labutti K."/>
            <person name="Salamov A."/>
            <person name="Andreopoulos B."/>
            <person name="Baker S."/>
            <person name="Barry K."/>
            <person name="Bills G."/>
            <person name="Bluhm B."/>
            <person name="Cannon C."/>
            <person name="Castanera R."/>
            <person name="Culley D."/>
            <person name="Daum C."/>
            <person name="Ezra D."/>
            <person name="Gonzalez J."/>
            <person name="Henrissat B."/>
            <person name="Kuo A."/>
            <person name="Liang C."/>
            <person name="Lipzen A."/>
            <person name="Lutzoni F."/>
            <person name="Magnuson J."/>
            <person name="Mondo S."/>
            <person name="Nolan M."/>
            <person name="Ohm R."/>
            <person name="Pangilinan J."/>
            <person name="Park H.-J."/>
            <person name="Ramirez L."/>
            <person name="Alfaro M."/>
            <person name="Sun H."/>
            <person name="Tritt A."/>
            <person name="Yoshinaga Y."/>
            <person name="Zwiers L.-H."/>
            <person name="Turgeon B."/>
            <person name="Goodwin S."/>
            <person name="Spatafora J."/>
            <person name="Crous P."/>
            <person name="Grigoriev I."/>
        </authorList>
    </citation>
    <scope>NUCLEOTIDE SEQUENCE</scope>
    <source>
        <strain evidence="1">CBS 113818</strain>
    </source>
</reference>